<dbReference type="SUPFAM" id="SSF48317">
    <property type="entry name" value="Acid phosphatase/Vanadium-dependent haloperoxidase"/>
    <property type="match status" value="1"/>
</dbReference>
<dbReference type="InterPro" id="IPR036938">
    <property type="entry name" value="PAP2/HPO_sf"/>
</dbReference>
<dbReference type="PATRIC" id="fig|1348973.3.peg.4155"/>
<keyword evidence="1" id="KW-1133">Transmembrane helix</keyword>
<protein>
    <submittedName>
        <fullName evidence="3">Membrane-associated phospholipid phosphatase</fullName>
    </submittedName>
</protein>
<dbReference type="RefSeq" id="WP_051678340.1">
    <property type="nucleotide sequence ID" value="NZ_JJRY01000025.1"/>
</dbReference>
<gene>
    <name evidence="3" type="ORF">M670_04274</name>
</gene>
<feature type="transmembrane region" description="Helical" evidence="1">
    <location>
        <begin position="7"/>
        <end position="25"/>
    </location>
</feature>
<keyword evidence="1" id="KW-0472">Membrane</keyword>
<dbReference type="SMART" id="SM00014">
    <property type="entry name" value="acidPPc"/>
    <property type="match status" value="1"/>
</dbReference>
<dbReference type="Proteomes" id="UP000027936">
    <property type="component" value="Unassembled WGS sequence"/>
</dbReference>
<feature type="domain" description="Phosphatidic acid phosphatase type 2/haloperoxidase" evidence="2">
    <location>
        <begin position="86"/>
        <end position="199"/>
    </location>
</feature>
<dbReference type="Pfam" id="PF01569">
    <property type="entry name" value="PAP2"/>
    <property type="match status" value="1"/>
</dbReference>
<dbReference type="CDD" id="cd03392">
    <property type="entry name" value="PAP2_like_2"/>
    <property type="match status" value="1"/>
</dbReference>
<feature type="transmembrane region" description="Helical" evidence="1">
    <location>
        <begin position="83"/>
        <end position="103"/>
    </location>
</feature>
<evidence type="ECO:0000313" key="3">
    <source>
        <dbReference type="EMBL" id="KEF36581.1"/>
    </source>
</evidence>
<dbReference type="InterPro" id="IPR000326">
    <property type="entry name" value="PAP2/HPO"/>
</dbReference>
<sequence>MSIYKKTFLIILFIIITYLGISLRIGSEGLERFDQVISTFIQQFRSDDLTVIMIVLTTIGSYKVEFPILFLVAIVFWFLRRKLIFPVLLVINLFGVRFLNHFLKAVIERPRPTSERLVEVTGYSFPSGHAMISIGFYGFISFLLYQELKNKTNKALFIPWFLGIMILCIGLSRIYLGVHYPSDVIAGFLSGGLWLTLCIILFYRIKISEKSV</sequence>
<dbReference type="PANTHER" id="PTHR14969:SF13">
    <property type="entry name" value="AT30094P"/>
    <property type="match status" value="1"/>
</dbReference>
<accession>A0A072NGD5</accession>
<keyword evidence="1" id="KW-0812">Transmembrane</keyword>
<feature type="transmembrane region" description="Helical" evidence="1">
    <location>
        <begin position="123"/>
        <end position="145"/>
    </location>
</feature>
<dbReference type="Gene3D" id="1.20.144.10">
    <property type="entry name" value="Phosphatidic acid phosphatase type 2/haloperoxidase"/>
    <property type="match status" value="2"/>
</dbReference>
<evidence type="ECO:0000313" key="4">
    <source>
        <dbReference type="Proteomes" id="UP000027936"/>
    </source>
</evidence>
<feature type="transmembrane region" description="Helical" evidence="1">
    <location>
        <begin position="51"/>
        <end position="76"/>
    </location>
</feature>
<dbReference type="PANTHER" id="PTHR14969">
    <property type="entry name" value="SPHINGOSINE-1-PHOSPHATE PHOSPHOHYDROLASE"/>
    <property type="match status" value="1"/>
</dbReference>
<comment type="caution">
    <text evidence="3">The sequence shown here is derived from an EMBL/GenBank/DDBJ whole genome shotgun (WGS) entry which is preliminary data.</text>
</comment>
<dbReference type="AlphaFoldDB" id="A0A072NGD5"/>
<name>A0A072NGD5_SCHAZ</name>
<evidence type="ECO:0000256" key="1">
    <source>
        <dbReference type="SAM" id="Phobius"/>
    </source>
</evidence>
<proteinExistence type="predicted"/>
<dbReference type="EMBL" id="JJRY01000025">
    <property type="protein sequence ID" value="KEF36581.1"/>
    <property type="molecule type" value="Genomic_DNA"/>
</dbReference>
<dbReference type="OrthoDB" id="9789113at2"/>
<organism evidence="3 4">
    <name type="scientific">Schinkia azotoformans MEV2011</name>
    <dbReference type="NCBI Taxonomy" id="1348973"/>
    <lineage>
        <taxon>Bacteria</taxon>
        <taxon>Bacillati</taxon>
        <taxon>Bacillota</taxon>
        <taxon>Bacilli</taxon>
        <taxon>Bacillales</taxon>
        <taxon>Bacillaceae</taxon>
        <taxon>Calidifontibacillus/Schinkia group</taxon>
        <taxon>Schinkia</taxon>
    </lineage>
</organism>
<evidence type="ECO:0000259" key="2">
    <source>
        <dbReference type="SMART" id="SM00014"/>
    </source>
</evidence>
<feature type="transmembrane region" description="Helical" evidence="1">
    <location>
        <begin position="157"/>
        <end position="178"/>
    </location>
</feature>
<reference evidence="3 4" key="1">
    <citation type="submission" date="2014-04" db="EMBL/GenBank/DDBJ databases">
        <title>Draft genome sequence of Bacillus azotoformans MEV2011, a (co-) denitrifying strain unable to grow in the presence of oxygen.</title>
        <authorList>
            <person name="Nielsen M."/>
            <person name="Schreiber L."/>
            <person name="Finster K."/>
            <person name="Schramm A."/>
        </authorList>
    </citation>
    <scope>NUCLEOTIDE SEQUENCE [LARGE SCALE GENOMIC DNA]</scope>
    <source>
        <strain evidence="3 4">MEV2011</strain>
    </source>
</reference>
<feature type="transmembrane region" description="Helical" evidence="1">
    <location>
        <begin position="184"/>
        <end position="203"/>
    </location>
</feature>